<dbReference type="InParanoid" id="G0QWA8"/>
<protein>
    <recommendedName>
        <fullName evidence="4">Transmembrane protein</fullName>
    </recommendedName>
</protein>
<evidence type="ECO:0000313" key="3">
    <source>
        <dbReference type="Proteomes" id="UP000008983"/>
    </source>
</evidence>
<accession>G0QWA8</accession>
<keyword evidence="3" id="KW-1185">Reference proteome</keyword>
<keyword evidence="1" id="KW-1133">Transmembrane helix</keyword>
<dbReference type="Proteomes" id="UP000008983">
    <property type="component" value="Unassembled WGS sequence"/>
</dbReference>
<evidence type="ECO:0008006" key="4">
    <source>
        <dbReference type="Google" id="ProtNLM"/>
    </source>
</evidence>
<dbReference type="AlphaFoldDB" id="G0QWA8"/>
<proteinExistence type="predicted"/>
<gene>
    <name evidence="2" type="ORF">IMG5_130540</name>
</gene>
<evidence type="ECO:0000313" key="2">
    <source>
        <dbReference type="EMBL" id="EGR30503.1"/>
    </source>
</evidence>
<keyword evidence="1" id="KW-0812">Transmembrane</keyword>
<reference evidence="2 3" key="1">
    <citation type="submission" date="2011-07" db="EMBL/GenBank/DDBJ databases">
        <authorList>
            <person name="Coyne R."/>
            <person name="Brami D."/>
            <person name="Johnson J."/>
            <person name="Hostetler J."/>
            <person name="Hannick L."/>
            <person name="Clark T."/>
            <person name="Cassidy-Hanley D."/>
            <person name="Inman J."/>
        </authorList>
    </citation>
    <scope>NUCLEOTIDE SEQUENCE [LARGE SCALE GENOMIC DNA]</scope>
    <source>
        <strain evidence="2 3">G5</strain>
    </source>
</reference>
<sequence length="106" mass="13121">MKNNKYHVFNILNKENYIIVQYLLSRSKLLKRKKPYTRFYIIQSKQYPNKIYTINLTKLQPVQNKQNSYHLEQYVQYLYFHVVQQPVIHLLFLFLLRILLKQQSKK</sequence>
<dbReference type="RefSeq" id="XP_004032090.1">
    <property type="nucleotide sequence ID" value="XM_004032042.1"/>
</dbReference>
<evidence type="ECO:0000256" key="1">
    <source>
        <dbReference type="SAM" id="Phobius"/>
    </source>
</evidence>
<keyword evidence="1" id="KW-0472">Membrane</keyword>
<feature type="transmembrane region" description="Helical" evidence="1">
    <location>
        <begin position="78"/>
        <end position="100"/>
    </location>
</feature>
<name>G0QWA8_ICHMU</name>
<organism evidence="2 3">
    <name type="scientific">Ichthyophthirius multifiliis</name>
    <name type="common">White spot disease agent</name>
    <name type="synonym">Ich</name>
    <dbReference type="NCBI Taxonomy" id="5932"/>
    <lineage>
        <taxon>Eukaryota</taxon>
        <taxon>Sar</taxon>
        <taxon>Alveolata</taxon>
        <taxon>Ciliophora</taxon>
        <taxon>Intramacronucleata</taxon>
        <taxon>Oligohymenophorea</taxon>
        <taxon>Hymenostomatida</taxon>
        <taxon>Ophryoglenina</taxon>
        <taxon>Ichthyophthirius</taxon>
    </lineage>
</organism>
<dbReference type="GeneID" id="14906615"/>
<dbReference type="EMBL" id="GL983985">
    <property type="protein sequence ID" value="EGR30503.1"/>
    <property type="molecule type" value="Genomic_DNA"/>
</dbReference>